<evidence type="ECO:0000259" key="5">
    <source>
        <dbReference type="Pfam" id="PF00248"/>
    </source>
</evidence>
<keyword evidence="1" id="KW-0560">Oxidoreductase</keyword>
<feature type="domain" description="NADP-dependent oxidoreductase" evidence="5">
    <location>
        <begin position="19"/>
        <end position="286"/>
    </location>
</feature>
<dbReference type="InterPro" id="IPR020471">
    <property type="entry name" value="AKR"/>
</dbReference>
<evidence type="ECO:0000256" key="3">
    <source>
        <dbReference type="PIRSR" id="PIRSR000097-2"/>
    </source>
</evidence>
<evidence type="ECO:0000256" key="4">
    <source>
        <dbReference type="PIRSR" id="PIRSR000097-3"/>
    </source>
</evidence>
<evidence type="ECO:0000313" key="6">
    <source>
        <dbReference type="EMBL" id="GJN93644.1"/>
    </source>
</evidence>
<comment type="caution">
    <text evidence="6">The sequence shown here is derived from an EMBL/GenBank/DDBJ whole genome shotgun (WGS) entry which is preliminary data.</text>
</comment>
<proteinExistence type="predicted"/>
<dbReference type="EMBL" id="BQKY01000014">
    <property type="protein sequence ID" value="GJN93644.1"/>
    <property type="molecule type" value="Genomic_DNA"/>
</dbReference>
<evidence type="ECO:0000313" key="7">
    <source>
        <dbReference type="Proteomes" id="UP001342314"/>
    </source>
</evidence>
<accession>A0AAV5GUN2</accession>
<gene>
    <name evidence="6" type="ORF">Rhopal_006701-T1</name>
</gene>
<dbReference type="PANTHER" id="PTHR11732">
    <property type="entry name" value="ALDO/KETO REDUCTASE"/>
    <property type="match status" value="1"/>
</dbReference>
<dbReference type="FunFam" id="3.20.20.100:FF:000002">
    <property type="entry name" value="2,5-diketo-D-gluconic acid reductase A"/>
    <property type="match status" value="1"/>
</dbReference>
<dbReference type="InterPro" id="IPR036812">
    <property type="entry name" value="NAD(P)_OxRdtase_dom_sf"/>
</dbReference>
<feature type="active site" description="Proton donor" evidence="2">
    <location>
        <position position="52"/>
    </location>
</feature>
<dbReference type="PRINTS" id="PR00069">
    <property type="entry name" value="ALDKETRDTASE"/>
</dbReference>
<dbReference type="SUPFAM" id="SSF51430">
    <property type="entry name" value="NAD(P)-linked oxidoreductase"/>
    <property type="match status" value="1"/>
</dbReference>
<dbReference type="InterPro" id="IPR023210">
    <property type="entry name" value="NADP_OxRdtase_dom"/>
</dbReference>
<dbReference type="PROSITE" id="PS00798">
    <property type="entry name" value="ALDOKETO_REDUCTASE_1"/>
    <property type="match status" value="1"/>
</dbReference>
<dbReference type="Pfam" id="PF00248">
    <property type="entry name" value="Aldo_ket_red"/>
    <property type="match status" value="1"/>
</dbReference>
<dbReference type="CDD" id="cd19071">
    <property type="entry name" value="AKR_AKR1-5-like"/>
    <property type="match status" value="1"/>
</dbReference>
<keyword evidence="7" id="KW-1185">Reference proteome</keyword>
<feature type="site" description="Lowers pKa of active site Tyr" evidence="4">
    <location>
        <position position="77"/>
    </location>
</feature>
<reference evidence="6 7" key="1">
    <citation type="submission" date="2021-12" db="EMBL/GenBank/DDBJ databases">
        <title>High titer production of polyol ester of fatty acids by Rhodotorula paludigena BS15 towards product separation-free biomass refinery.</title>
        <authorList>
            <person name="Mano J."/>
            <person name="Ono H."/>
            <person name="Tanaka T."/>
            <person name="Naito K."/>
            <person name="Sushida H."/>
            <person name="Ike M."/>
            <person name="Tokuyasu K."/>
            <person name="Kitaoka M."/>
        </authorList>
    </citation>
    <scope>NUCLEOTIDE SEQUENCE [LARGE SCALE GENOMIC DNA]</scope>
    <source>
        <strain evidence="6 7">BS15</strain>
    </source>
</reference>
<organism evidence="6 7">
    <name type="scientific">Rhodotorula paludigena</name>
    <dbReference type="NCBI Taxonomy" id="86838"/>
    <lineage>
        <taxon>Eukaryota</taxon>
        <taxon>Fungi</taxon>
        <taxon>Dikarya</taxon>
        <taxon>Basidiomycota</taxon>
        <taxon>Pucciniomycotina</taxon>
        <taxon>Microbotryomycetes</taxon>
        <taxon>Sporidiobolales</taxon>
        <taxon>Sporidiobolaceae</taxon>
        <taxon>Rhodotorula</taxon>
    </lineage>
</organism>
<evidence type="ECO:0000256" key="2">
    <source>
        <dbReference type="PIRSR" id="PIRSR000097-1"/>
    </source>
</evidence>
<feature type="binding site" evidence="3">
    <location>
        <position position="110"/>
    </location>
    <ligand>
        <name>substrate</name>
    </ligand>
</feature>
<dbReference type="Proteomes" id="UP001342314">
    <property type="component" value="Unassembled WGS sequence"/>
</dbReference>
<sequence>MPTFTRSYQLAKGLKIPAVGLGTWKSKPGEVRNAVRVAIEAGYRHIDCAWAYRNEHEVGQGIKDSGIKRDDLFITSKLWNSFHKPEKVQSALEETLGNLDVGYLDLYLMHWPVAFDGQTSDGKNRIDWDLTNDVTPTWAAMEKLVDGGMVKNIGISNFTVLKTKKLLEKAKIKPAVNQIELNLHCAQLELVRHMVLTATAPPQWMQAHNIVVEAYSPLGSTGAPQLDDPVVKEIASAHGATPAQVLISWQTARGVVCLPKSVTPERIKSNFEEVELTTDEVTRLEQRAAEFGTRRTVDPSKDWGVPDLWKDEDGIAAKL</sequence>
<evidence type="ECO:0000256" key="1">
    <source>
        <dbReference type="ARBA" id="ARBA00023002"/>
    </source>
</evidence>
<dbReference type="AlphaFoldDB" id="A0AAV5GUN2"/>
<name>A0AAV5GUN2_9BASI</name>
<dbReference type="PROSITE" id="PS00062">
    <property type="entry name" value="ALDOKETO_REDUCTASE_2"/>
    <property type="match status" value="1"/>
</dbReference>
<protein>
    <recommendedName>
        <fullName evidence="5">NADP-dependent oxidoreductase domain-containing protein</fullName>
    </recommendedName>
</protein>
<dbReference type="GO" id="GO:0016616">
    <property type="term" value="F:oxidoreductase activity, acting on the CH-OH group of donors, NAD or NADP as acceptor"/>
    <property type="evidence" value="ECO:0007669"/>
    <property type="project" value="UniProtKB-ARBA"/>
</dbReference>
<dbReference type="Gene3D" id="3.20.20.100">
    <property type="entry name" value="NADP-dependent oxidoreductase domain"/>
    <property type="match status" value="1"/>
</dbReference>
<dbReference type="InterPro" id="IPR018170">
    <property type="entry name" value="Aldo/ket_reductase_CS"/>
</dbReference>
<dbReference type="PIRSF" id="PIRSF000097">
    <property type="entry name" value="AKR"/>
    <property type="match status" value="1"/>
</dbReference>